<evidence type="ECO:0008006" key="2">
    <source>
        <dbReference type="Google" id="ProtNLM"/>
    </source>
</evidence>
<sequence>MSRRVLYPVMDAIHAYGVESFAALIRENLVEGLDGVNIEVFDDANFYRVFAYAYIAGAMSGSSQVFLDAFGVDNLEPLDLHPNVPGIKTGQFTLDGDDTVNFSLDDDPNDLINSDVATFILPFTVDSSEADTVEVTSRYVDMLNKELFTQTGLVSVIRSMFPGQYIDYRGDDLLSMVVVCDV</sequence>
<evidence type="ECO:0000313" key="1">
    <source>
        <dbReference type="EMBL" id="EBS0563168.1"/>
    </source>
</evidence>
<gene>
    <name evidence="1" type="ORF">DTU56_08575</name>
</gene>
<dbReference type="EMBL" id="AAGUDP010000006">
    <property type="protein sequence ID" value="EBS0563168.1"/>
    <property type="molecule type" value="Genomic_DNA"/>
</dbReference>
<protein>
    <recommendedName>
        <fullName evidence="2">DUF2612 domain-containing protein</fullName>
    </recommendedName>
</protein>
<reference evidence="1" key="1">
    <citation type="submission" date="2018-07" db="EMBL/GenBank/DDBJ databases">
        <authorList>
            <person name="Ashton P.M."/>
            <person name="Dallman T."/>
            <person name="Nair S."/>
            <person name="De Pinna E."/>
            <person name="Peters T."/>
            <person name="Grant K."/>
        </authorList>
    </citation>
    <scope>NUCLEOTIDE SEQUENCE</scope>
    <source>
        <strain evidence="1">142535</strain>
    </source>
</reference>
<comment type="caution">
    <text evidence="1">The sequence shown here is derived from an EMBL/GenBank/DDBJ whole genome shotgun (WGS) entry which is preliminary data.</text>
</comment>
<name>A0A5U8XJU9_SALMU</name>
<dbReference type="AlphaFoldDB" id="A0A5U8XJU9"/>
<proteinExistence type="predicted"/>
<accession>A0A5U8XJU9</accession>
<organism evidence="1">
    <name type="scientific">Salmonella muenchen</name>
    <dbReference type="NCBI Taxonomy" id="596"/>
    <lineage>
        <taxon>Bacteria</taxon>
        <taxon>Pseudomonadati</taxon>
        <taxon>Pseudomonadota</taxon>
        <taxon>Gammaproteobacteria</taxon>
        <taxon>Enterobacterales</taxon>
        <taxon>Enterobacteriaceae</taxon>
        <taxon>Salmonella</taxon>
    </lineage>
</organism>